<keyword evidence="2" id="KW-1185">Reference proteome</keyword>
<dbReference type="PANTHER" id="PTHR46066:SF2">
    <property type="entry name" value="CHITINASE DOMAIN-CONTAINING PROTEIN 1"/>
    <property type="match status" value="1"/>
</dbReference>
<name>A0A1U9WQS0_9CAUD</name>
<dbReference type="GeneID" id="40075833"/>
<dbReference type="InterPro" id="IPR017853">
    <property type="entry name" value="GH"/>
</dbReference>
<dbReference type="PANTHER" id="PTHR46066">
    <property type="entry name" value="CHITINASE DOMAIN-CONTAINING PROTEIN 1 FAMILY MEMBER"/>
    <property type="match status" value="1"/>
</dbReference>
<sequence length="991" mass="112166">MTKQKRVMTWSLRIQNDDYRHDIERYGNKITSIGFHEFNVDAQGRIAIYRLGPQKDAQGSFTSFTDATTYDRYAPGRTLWPNYIEKDMKRWPHIEYYMQFVIFGPETVSRLLDSQTAQDNFINNLKTVVARFRKDQNGNDLGYTGIEIDCEGSFSDSKWDTRAGDDVKYINLLKRIKNEVIIDANPDFKLRINAHAMWGDGIPDYYRFHNYKLFAESTDKNGNPLLDEVQIMTYDFSWSGSAPGPSTPLWWMRNVAEWVKQCFDPSVNPNAKCTIDNVYLGGAGYGRRWPIHSDDNWGSTVTYRDLVDWQNGYLIHHLGGGQLADQDFIPLNAFNDPNSDNQIMLMHQYDYFKARHMKRYDSMGQTTVRVSEYNGIEYATAYSKTQHAKISGLAGVTGVKGVSEPTHNLSPYDNPKRGETVTIDFGNGQSYTFQAYQTKRVPYVPTAIKDANGKITGYACQLSEQPETVLTYTLNVPQAGTYKIGAIVSFPFYNYTKLGGHINGAPFTIGGDNLPDYYPMMFKACHIWDLGTHSLNAGANTITIEGPMSAHGTIIFGFFACQSLTLEVIGGYMDCESTIYPYKKRDGSDARLPAQFALTSEVLQQSPRPVIMWEDVFRQYLNDEFVQQYGLEATTYYRLTGQKKDYGGGTIEEWTDDVLTGCYALVDNGFTQGHWPVETDENGTACARFRPNDPKNNGVTSGQLVLNYTYKTTNISCEVQFKVKSGRRAGIRFASTGPGDGYVFLIDYQTQEAMMFYETAGSSQLVASASLGDRRADYDELITLKVLVNNGKCRCYFGNVMFFMDMNLPHMSPGGIGFVATNCDAYLYKLSIGTTERWETLERFSVIIDGQEYKMGEISRPGINRDQWGFLIYSGFNEYNTREVLPDGSRPEISLDYVFKPIHVPSWTGKKKITIKLIDAGLWYKQLYIGDANGMSIAYAGDEESFDRAMNIAVHEYGCKGIGLWVLGQADPRIFETLPDVVPWHPDPNEN</sequence>
<dbReference type="Gene3D" id="2.60.120.260">
    <property type="entry name" value="Galactose-binding domain-like"/>
    <property type="match status" value="1"/>
</dbReference>
<reference evidence="1" key="1">
    <citation type="submission" date="2017-10" db="EMBL/GenBank/DDBJ databases">
        <title>Sequence, genome organization and annotation of the thermophilic 47,7-kb bacterophage TO-84 that infects Geobacillus stearothermophilus.</title>
        <authorList>
            <person name="Skowron P.M."/>
            <person name="Kropinski A."/>
            <person name="Los M."/>
        </authorList>
    </citation>
    <scope>NUCLEOTIDE SEQUENCE [LARGE SCALE GENOMIC DNA]</scope>
</reference>
<proteinExistence type="predicted"/>
<dbReference type="OrthoDB" id="866at10239"/>
<evidence type="ECO:0000313" key="1">
    <source>
        <dbReference type="EMBL" id="AQY55124.1"/>
    </source>
</evidence>
<dbReference type="RefSeq" id="YP_009600071.1">
    <property type="nucleotide sequence ID" value="NC_041918.2"/>
</dbReference>
<dbReference type="EMBL" id="KY565347">
    <property type="protein sequence ID" value="AQY55124.1"/>
    <property type="molecule type" value="Genomic_DNA"/>
</dbReference>
<evidence type="ECO:0000313" key="2">
    <source>
        <dbReference type="Proteomes" id="UP000225660"/>
    </source>
</evidence>
<protein>
    <submittedName>
        <fullName evidence="1">Glycosylase</fullName>
    </submittedName>
</protein>
<dbReference type="Proteomes" id="UP000225660">
    <property type="component" value="Segment"/>
</dbReference>
<dbReference type="SUPFAM" id="SSF51445">
    <property type="entry name" value="(Trans)glycosidases"/>
    <property type="match status" value="1"/>
</dbReference>
<dbReference type="Gene3D" id="3.20.20.80">
    <property type="entry name" value="Glycosidases"/>
    <property type="match status" value="1"/>
</dbReference>
<dbReference type="Gene3D" id="2.60.120.560">
    <property type="entry name" value="Exo-inulinase, domain 1"/>
    <property type="match status" value="1"/>
</dbReference>
<dbReference type="KEGG" id="vg:40075833"/>
<organism evidence="1 2">
    <name type="scientific">Geobacillus phage TP-84</name>
    <dbReference type="NCBI Taxonomy" id="1965361"/>
    <lineage>
        <taxon>Viruses</taxon>
        <taxon>Duplodnaviria</taxon>
        <taxon>Heunggongvirae</taxon>
        <taxon>Uroviricota</taxon>
        <taxon>Caudoviricetes</taxon>
        <taxon>Saundersvirus</taxon>
        <taxon>Saundersvirus Tp84</taxon>
    </lineage>
</organism>
<accession>A0A1U9WQS0</accession>